<accession>A0A2P2PFT3</accession>
<name>A0A2P2PFT3_RHIMU</name>
<dbReference type="EMBL" id="GGEC01073102">
    <property type="protein sequence ID" value="MBX53586.1"/>
    <property type="molecule type" value="Transcribed_RNA"/>
</dbReference>
<evidence type="ECO:0000313" key="1">
    <source>
        <dbReference type="EMBL" id="MBX53586.1"/>
    </source>
</evidence>
<proteinExistence type="predicted"/>
<protein>
    <submittedName>
        <fullName evidence="1">Uncharacterized protein</fullName>
    </submittedName>
</protein>
<organism evidence="1">
    <name type="scientific">Rhizophora mucronata</name>
    <name type="common">Asiatic mangrove</name>
    <dbReference type="NCBI Taxonomy" id="61149"/>
    <lineage>
        <taxon>Eukaryota</taxon>
        <taxon>Viridiplantae</taxon>
        <taxon>Streptophyta</taxon>
        <taxon>Embryophyta</taxon>
        <taxon>Tracheophyta</taxon>
        <taxon>Spermatophyta</taxon>
        <taxon>Magnoliopsida</taxon>
        <taxon>eudicotyledons</taxon>
        <taxon>Gunneridae</taxon>
        <taxon>Pentapetalae</taxon>
        <taxon>rosids</taxon>
        <taxon>fabids</taxon>
        <taxon>Malpighiales</taxon>
        <taxon>Rhizophoraceae</taxon>
        <taxon>Rhizophora</taxon>
    </lineage>
</organism>
<dbReference type="AlphaFoldDB" id="A0A2P2PFT3"/>
<sequence length="22" mass="2544">MFKVINKFINTSPDSSYLKLPT</sequence>
<reference evidence="1" key="1">
    <citation type="submission" date="2018-02" db="EMBL/GenBank/DDBJ databases">
        <title>Rhizophora mucronata_Transcriptome.</title>
        <authorList>
            <person name="Meera S.P."/>
            <person name="Sreeshan A."/>
            <person name="Augustine A."/>
        </authorList>
    </citation>
    <scope>NUCLEOTIDE SEQUENCE</scope>
    <source>
        <tissue evidence="1">Leaf</tissue>
    </source>
</reference>